<feature type="transmembrane region" description="Helical" evidence="1">
    <location>
        <begin position="478"/>
        <end position="496"/>
    </location>
</feature>
<keyword evidence="3" id="KW-1185">Reference proteome</keyword>
<keyword evidence="1" id="KW-1133">Transmembrane helix</keyword>
<comment type="caution">
    <text evidence="2">The sequence shown here is derived from an EMBL/GenBank/DDBJ whole genome shotgun (WGS) entry which is preliminary data.</text>
</comment>
<keyword evidence="1" id="KW-0472">Membrane</keyword>
<evidence type="ECO:0000313" key="3">
    <source>
        <dbReference type="Proteomes" id="UP000688137"/>
    </source>
</evidence>
<dbReference type="Proteomes" id="UP000688137">
    <property type="component" value="Unassembled WGS sequence"/>
</dbReference>
<evidence type="ECO:0000313" key="2">
    <source>
        <dbReference type="EMBL" id="CAD8056988.1"/>
    </source>
</evidence>
<proteinExistence type="predicted"/>
<protein>
    <recommendedName>
        <fullName evidence="4">Transmembrane protein</fullName>
    </recommendedName>
</protein>
<feature type="transmembrane region" description="Helical" evidence="1">
    <location>
        <begin position="356"/>
        <end position="377"/>
    </location>
</feature>
<feature type="transmembrane region" description="Helical" evidence="1">
    <location>
        <begin position="408"/>
        <end position="433"/>
    </location>
</feature>
<feature type="transmembrane region" description="Helical" evidence="1">
    <location>
        <begin position="32"/>
        <end position="53"/>
    </location>
</feature>
<dbReference type="AlphaFoldDB" id="A0A8S1KNY8"/>
<dbReference type="OMA" id="IEWNEQT"/>
<sequence length="517" mass="61851">MQVNTKQRVKRFLERIKRSQEKLKELQKIENIPIFLSLTFILIIYAGLQFLIYQPNQDVYQQFLSNLNQDIIVDFYIEWNEQTCLKKDYQPLFQYNYSRVFKGCDCSQSRNTTGNEETKKEIIIGQGCTKKYLNQGCFTFNQELQQDIIYLNNNDNGSQFLICVKRQKDISLKQNHTYCQLQEKTICKAQDLIYCLPHNISCPISEFGIKTIEEIHPNFTNSLTYLGNNKYFYFGNNNNNMPISQVQLIKGENICKLNKQQAFSEQQLYTENLKQACEEIDHLFSQIYTILEEQLFLSNNLHYYKDVLSYFYIDRIHNWTLQAKPYTLISPECQENEFYQKILTNEYQTEINHQRILQLTFIFVIFLFRILQIFINYQVYKDFQEQRKINNRFLQLKKKCQQKDKQQLNLSCCNIYPIISVIILFCYLILIVLNKLNIDSIFEEIEQIQSIPCIVRDDANNYLKYSIQDHPVQLFLSLLYYTFIILQIITVLIYILEQIGLKKDRQYEQNNKFILAN</sequence>
<gene>
    <name evidence="2" type="ORF">PPRIM_AZ9-3.1.T0250165</name>
</gene>
<organism evidence="2 3">
    <name type="scientific">Paramecium primaurelia</name>
    <dbReference type="NCBI Taxonomy" id="5886"/>
    <lineage>
        <taxon>Eukaryota</taxon>
        <taxon>Sar</taxon>
        <taxon>Alveolata</taxon>
        <taxon>Ciliophora</taxon>
        <taxon>Intramacronucleata</taxon>
        <taxon>Oligohymenophorea</taxon>
        <taxon>Peniculida</taxon>
        <taxon>Parameciidae</taxon>
        <taxon>Paramecium</taxon>
    </lineage>
</organism>
<accession>A0A8S1KNY8</accession>
<evidence type="ECO:0008006" key="4">
    <source>
        <dbReference type="Google" id="ProtNLM"/>
    </source>
</evidence>
<evidence type="ECO:0000256" key="1">
    <source>
        <dbReference type="SAM" id="Phobius"/>
    </source>
</evidence>
<dbReference type="EMBL" id="CAJJDM010000023">
    <property type="protein sequence ID" value="CAD8056988.1"/>
    <property type="molecule type" value="Genomic_DNA"/>
</dbReference>
<reference evidence="2" key="1">
    <citation type="submission" date="2021-01" db="EMBL/GenBank/DDBJ databases">
        <authorList>
            <consortium name="Genoscope - CEA"/>
            <person name="William W."/>
        </authorList>
    </citation>
    <scope>NUCLEOTIDE SEQUENCE</scope>
</reference>
<keyword evidence="1" id="KW-0812">Transmembrane</keyword>
<name>A0A8S1KNY8_PARPR</name>